<dbReference type="RefSeq" id="WP_175503517.1">
    <property type="nucleotide sequence ID" value="NZ_CP054840.1"/>
</dbReference>
<evidence type="ECO:0000313" key="1">
    <source>
        <dbReference type="EMBL" id="QKV52638.1"/>
    </source>
</evidence>
<dbReference type="Proteomes" id="UP000509579">
    <property type="component" value="Chromosome"/>
</dbReference>
<keyword evidence="2" id="KW-1185">Reference proteome</keyword>
<evidence type="ECO:0000313" key="2">
    <source>
        <dbReference type="Proteomes" id="UP000509579"/>
    </source>
</evidence>
<proteinExistence type="predicted"/>
<dbReference type="AlphaFoldDB" id="A0A6N1X0Z1"/>
<sequence>MTLLIVVLAILAALVLLGFALAPLMAASGLWAAATAKGNAAKAAEIQRLLDVPDR</sequence>
<gene>
    <name evidence="1" type="ORF">HUK68_06820</name>
</gene>
<accession>A0A6N1X0Z1</accession>
<organism evidence="1 2">
    <name type="scientific">Comamonas antarctica</name>
    <dbReference type="NCBI Taxonomy" id="2743470"/>
    <lineage>
        <taxon>Bacteria</taxon>
        <taxon>Pseudomonadati</taxon>
        <taxon>Pseudomonadota</taxon>
        <taxon>Betaproteobacteria</taxon>
        <taxon>Burkholderiales</taxon>
        <taxon>Comamonadaceae</taxon>
        <taxon>Comamonas</taxon>
    </lineage>
</organism>
<name>A0A6N1X0Z1_9BURK</name>
<protein>
    <submittedName>
        <fullName evidence="1">Uncharacterized protein</fullName>
    </submittedName>
</protein>
<dbReference type="KEGG" id="aant:HUK68_06820"/>
<dbReference type="EMBL" id="CP054840">
    <property type="protein sequence ID" value="QKV52638.1"/>
    <property type="molecule type" value="Genomic_DNA"/>
</dbReference>
<reference evidence="1 2" key="1">
    <citation type="submission" date="2020-06" db="EMBL/GenBank/DDBJ databases">
        <title>Acidovorax antarctica sp. nov., isolated from Corinth ice sheet soil, Antarctic Fields Peninsula.</title>
        <authorList>
            <person name="Xu Q."/>
            <person name="Peng F."/>
        </authorList>
    </citation>
    <scope>NUCLEOTIDE SEQUENCE [LARGE SCALE GENOMIC DNA]</scope>
    <source>
        <strain evidence="1 2">16-35-5</strain>
    </source>
</reference>